<name>A0AA39HMB4_9BILA</name>
<dbReference type="Gene3D" id="1.20.1070.10">
    <property type="entry name" value="Rhodopsin 7-helix transmembrane proteins"/>
    <property type="match status" value="1"/>
</dbReference>
<feature type="transmembrane region" description="Helical" evidence="1">
    <location>
        <begin position="245"/>
        <end position="263"/>
    </location>
</feature>
<evidence type="ECO:0000256" key="1">
    <source>
        <dbReference type="SAM" id="Phobius"/>
    </source>
</evidence>
<dbReference type="EMBL" id="JAUCMV010000003">
    <property type="protein sequence ID" value="KAK0407999.1"/>
    <property type="molecule type" value="Genomic_DNA"/>
</dbReference>
<keyword evidence="1" id="KW-0812">Transmembrane</keyword>
<evidence type="ECO:0008006" key="4">
    <source>
        <dbReference type="Google" id="ProtNLM"/>
    </source>
</evidence>
<feature type="transmembrane region" description="Helical" evidence="1">
    <location>
        <begin position="117"/>
        <end position="142"/>
    </location>
</feature>
<dbReference type="SUPFAM" id="SSF81321">
    <property type="entry name" value="Family A G protein-coupled receptor-like"/>
    <property type="match status" value="1"/>
</dbReference>
<dbReference type="Proteomes" id="UP001175271">
    <property type="component" value="Unassembled WGS sequence"/>
</dbReference>
<organism evidence="2 3">
    <name type="scientific">Steinernema hermaphroditum</name>
    <dbReference type="NCBI Taxonomy" id="289476"/>
    <lineage>
        <taxon>Eukaryota</taxon>
        <taxon>Metazoa</taxon>
        <taxon>Ecdysozoa</taxon>
        <taxon>Nematoda</taxon>
        <taxon>Chromadorea</taxon>
        <taxon>Rhabditida</taxon>
        <taxon>Tylenchina</taxon>
        <taxon>Panagrolaimomorpha</taxon>
        <taxon>Strongyloidoidea</taxon>
        <taxon>Steinernematidae</taxon>
        <taxon>Steinernema</taxon>
    </lineage>
</organism>
<keyword evidence="1" id="KW-1133">Transmembrane helix</keyword>
<accession>A0AA39HMB4</accession>
<keyword evidence="3" id="KW-1185">Reference proteome</keyword>
<keyword evidence="1" id="KW-0472">Membrane</keyword>
<feature type="transmembrane region" description="Helical" evidence="1">
    <location>
        <begin position="75"/>
        <end position="96"/>
    </location>
</feature>
<proteinExistence type="predicted"/>
<gene>
    <name evidence="2" type="ORF">QR680_003714</name>
</gene>
<sequence>MFSLIGLVDFIVASSLLVLNILILMTLSTYKEYKTGTYRIIKHICVSCVIQLVSFTGGGVMTICDSVFNYYIERVLGIIVESGWFPFIGLSLALAVDRLLITTLPKQRSVHLSISNCLIALSWFMWLASLIILSLPNFGYIYENNLGWTYDRAKEGARIMAEVESFIDISLFAFIFVIYLLVFGYFIKLRNTTSGFTPSSRMEMRILIIAVVSFVYESLFVIWSFWVPPIFLDKRHTRAFLNMQWIVDCGMLAMMTVLLNGRLRQNMVNMMLRKKKIAVFTVDVTRAK</sequence>
<evidence type="ECO:0000313" key="3">
    <source>
        <dbReference type="Proteomes" id="UP001175271"/>
    </source>
</evidence>
<reference evidence="2" key="1">
    <citation type="submission" date="2023-06" db="EMBL/GenBank/DDBJ databases">
        <title>Genomic analysis of the entomopathogenic nematode Steinernema hermaphroditum.</title>
        <authorList>
            <person name="Schwarz E.M."/>
            <person name="Heppert J.K."/>
            <person name="Baniya A."/>
            <person name="Schwartz H.T."/>
            <person name="Tan C.-H."/>
            <person name="Antoshechkin I."/>
            <person name="Sternberg P.W."/>
            <person name="Goodrich-Blair H."/>
            <person name="Dillman A.R."/>
        </authorList>
    </citation>
    <scope>NUCLEOTIDE SEQUENCE</scope>
    <source>
        <strain evidence="2">PS9179</strain>
        <tissue evidence="2">Whole animal</tissue>
    </source>
</reference>
<feature type="transmembrane region" description="Helical" evidence="1">
    <location>
        <begin position="166"/>
        <end position="186"/>
    </location>
</feature>
<feature type="transmembrane region" description="Helical" evidence="1">
    <location>
        <begin position="206"/>
        <end position="225"/>
    </location>
</feature>
<protein>
    <recommendedName>
        <fullName evidence="4">7TM GPCR serpentine receptor class x (Srx) domain-containing protein</fullName>
    </recommendedName>
</protein>
<comment type="caution">
    <text evidence="2">The sequence shown here is derived from an EMBL/GenBank/DDBJ whole genome shotgun (WGS) entry which is preliminary data.</text>
</comment>
<feature type="transmembrane region" description="Helical" evidence="1">
    <location>
        <begin position="6"/>
        <end position="28"/>
    </location>
</feature>
<evidence type="ECO:0000313" key="2">
    <source>
        <dbReference type="EMBL" id="KAK0407999.1"/>
    </source>
</evidence>
<feature type="transmembrane region" description="Helical" evidence="1">
    <location>
        <begin position="40"/>
        <end position="63"/>
    </location>
</feature>
<dbReference type="AlphaFoldDB" id="A0AA39HMB4"/>